<dbReference type="AlphaFoldDB" id="A0A502ESD6"/>
<protein>
    <submittedName>
        <fullName evidence="2">Uncharacterized protein</fullName>
    </submittedName>
</protein>
<comment type="caution">
    <text evidence="2">The sequence shown here is derived from an EMBL/GenBank/DDBJ whole genome shotgun (WGS) entry which is preliminary data.</text>
</comment>
<evidence type="ECO:0000256" key="1">
    <source>
        <dbReference type="SAM" id="Phobius"/>
    </source>
</evidence>
<keyword evidence="3" id="KW-1185">Reference proteome</keyword>
<sequence>MSFSTEGRNHTRNSTIKIANLCRVTRVISPFGRNDNIAVTFLNTNQPFSLKKDWFIFYIRFISFFVTTASSTTSLQRKKKQTN</sequence>
<feature type="transmembrane region" description="Helical" evidence="1">
    <location>
        <begin position="55"/>
        <end position="75"/>
    </location>
</feature>
<keyword evidence="1" id="KW-1133">Transmembrane helix</keyword>
<proteinExistence type="predicted"/>
<dbReference type="Proteomes" id="UP000319700">
    <property type="component" value="Unassembled WGS sequence"/>
</dbReference>
<gene>
    <name evidence="2" type="ORF">EAH81_10540</name>
</gene>
<accession>A0A502ESD6</accession>
<evidence type="ECO:0000313" key="3">
    <source>
        <dbReference type="Proteomes" id="UP000319700"/>
    </source>
</evidence>
<reference evidence="2 3" key="1">
    <citation type="journal article" date="2019" name="Environ. Microbiol.">
        <title>Species interactions and distinct microbial communities in high Arctic permafrost affected cryosols are associated with the CH4 and CO2 gas fluxes.</title>
        <authorList>
            <person name="Altshuler I."/>
            <person name="Hamel J."/>
            <person name="Turney S."/>
            <person name="Magnuson E."/>
            <person name="Levesque R."/>
            <person name="Greer C."/>
            <person name="Whyte L.G."/>
        </authorList>
    </citation>
    <scope>NUCLEOTIDE SEQUENCE [LARGE SCALE GENOMIC DNA]</scope>
    <source>
        <strain evidence="2 3">42</strain>
    </source>
</reference>
<keyword evidence="1" id="KW-0472">Membrane</keyword>
<dbReference type="EMBL" id="RCZH01000006">
    <property type="protein sequence ID" value="TPG40775.1"/>
    <property type="molecule type" value="Genomic_DNA"/>
</dbReference>
<name>A0A502ESD6_9FLAO</name>
<evidence type="ECO:0000313" key="2">
    <source>
        <dbReference type="EMBL" id="TPG40775.1"/>
    </source>
</evidence>
<keyword evidence="1" id="KW-0812">Transmembrane</keyword>
<organism evidence="2 3">
    <name type="scientific">Flavobacterium pectinovorum</name>
    <dbReference type="NCBI Taxonomy" id="29533"/>
    <lineage>
        <taxon>Bacteria</taxon>
        <taxon>Pseudomonadati</taxon>
        <taxon>Bacteroidota</taxon>
        <taxon>Flavobacteriia</taxon>
        <taxon>Flavobacteriales</taxon>
        <taxon>Flavobacteriaceae</taxon>
        <taxon>Flavobacterium</taxon>
    </lineage>
</organism>